<dbReference type="EMBL" id="CP065748">
    <property type="protein sequence ID" value="QPS82327.1"/>
    <property type="molecule type" value="Genomic_DNA"/>
</dbReference>
<reference evidence="4 7" key="2">
    <citation type="submission" date="2020-12" db="EMBL/GenBank/DDBJ databases">
        <title>FDA dAtabase for Regulatory Grade micrObial Sequences (FDA-ARGOS): Supporting development and validation of Infectious Disease Dx tests.</title>
        <authorList>
            <person name="Sproer C."/>
            <person name="Gronow S."/>
            <person name="Severitt S."/>
            <person name="Schroder I."/>
            <person name="Tallon L."/>
            <person name="Sadzewicz L."/>
            <person name="Zhao X."/>
            <person name="Boylan J."/>
            <person name="Ott S."/>
            <person name="Bowen H."/>
            <person name="Vavikolanu K."/>
            <person name="Mehta A."/>
            <person name="Aluvathingal J."/>
            <person name="Nadendla S."/>
            <person name="Lowell S."/>
            <person name="Myers T."/>
            <person name="Yan Y."/>
            <person name="Sichtig H."/>
        </authorList>
    </citation>
    <scope>NUCLEOTIDE SEQUENCE [LARGE SCALE GENOMIC DNA]</scope>
    <source>
        <strain evidence="4 7">FDAARGOS_890</strain>
    </source>
</reference>
<evidence type="ECO:0000256" key="3">
    <source>
        <dbReference type="ARBA" id="ARBA00030757"/>
    </source>
</evidence>
<name>A0A1H3J2U9_9BURK</name>
<gene>
    <name evidence="4" type="ORF">I6G47_04360</name>
    <name evidence="5" type="ORF">SAMN05421547_10454</name>
</gene>
<evidence type="ECO:0000313" key="4">
    <source>
        <dbReference type="EMBL" id="QPS82327.1"/>
    </source>
</evidence>
<dbReference type="GeneID" id="94692111"/>
<evidence type="ECO:0000313" key="7">
    <source>
        <dbReference type="Proteomes" id="UP000595064"/>
    </source>
</evidence>
<dbReference type="AlphaFoldDB" id="A0A1H3J2U9"/>
<evidence type="ECO:0000313" key="6">
    <source>
        <dbReference type="Proteomes" id="UP000183417"/>
    </source>
</evidence>
<dbReference type="GO" id="GO:0004719">
    <property type="term" value="F:protein-L-isoaspartate (D-aspartate) O-methyltransferase activity"/>
    <property type="evidence" value="ECO:0007669"/>
    <property type="project" value="InterPro"/>
</dbReference>
<sequence length="236" mass="25589">MSLPLNSLPEHHSAQAHARYNMIEQQIRPWNVLDEEVLALLGKVHRENFVPPEHAGLAFMDLEIPLVAPAEEAAAKGWCMLAPRIEARMLQDLKIKPTDRVLEIGAGSGYMAALLAAQAKEVVTLEIVPELAEMARENLLGAGITNAEVKLADGATAAAALGQFDAIVLSGSVAQVPQALLAQLNDGGRLAAIVGQLPMMRFTLVRKNGHQFETSQPWDVVTARLANFEEPSRFTF</sequence>
<protein>
    <recommendedName>
        <fullName evidence="2">Protein-L-isoaspartate O-methyltransferase</fullName>
    </recommendedName>
    <alternativeName>
        <fullName evidence="3">Protein L-isoaspartyl methyltransferase</fullName>
    </alternativeName>
</protein>
<dbReference type="Proteomes" id="UP000183417">
    <property type="component" value="Unassembled WGS sequence"/>
</dbReference>
<dbReference type="Gene3D" id="3.40.50.150">
    <property type="entry name" value="Vaccinia Virus protein VP39"/>
    <property type="match status" value="1"/>
</dbReference>
<dbReference type="GO" id="GO:0032259">
    <property type="term" value="P:methylation"/>
    <property type="evidence" value="ECO:0007669"/>
    <property type="project" value="UniProtKB-KW"/>
</dbReference>
<dbReference type="Pfam" id="PF01135">
    <property type="entry name" value="PCMT"/>
    <property type="match status" value="1"/>
</dbReference>
<comment type="similarity">
    <text evidence="1">Belongs to the methyltransferase superfamily. L-isoaspartyl/D-aspartyl protein methyltransferase family.</text>
</comment>
<keyword evidence="5" id="KW-0489">Methyltransferase</keyword>
<dbReference type="InterPro" id="IPR000682">
    <property type="entry name" value="PCMT"/>
</dbReference>
<keyword evidence="5" id="KW-0808">Transferase</keyword>
<organism evidence="5 6">
    <name type="scientific">Delftia lacustris</name>
    <dbReference type="NCBI Taxonomy" id="558537"/>
    <lineage>
        <taxon>Bacteria</taxon>
        <taxon>Pseudomonadati</taxon>
        <taxon>Pseudomonadota</taxon>
        <taxon>Betaproteobacteria</taxon>
        <taxon>Burkholderiales</taxon>
        <taxon>Comamonadaceae</taxon>
        <taxon>Delftia</taxon>
    </lineage>
</organism>
<evidence type="ECO:0000313" key="5">
    <source>
        <dbReference type="EMBL" id="SDY33748.1"/>
    </source>
</evidence>
<accession>A0A1H3J2U9</accession>
<dbReference type="Proteomes" id="UP000595064">
    <property type="component" value="Chromosome"/>
</dbReference>
<dbReference type="RefSeq" id="WP_016447088.1">
    <property type="nucleotide sequence ID" value="NZ_CP065748.1"/>
</dbReference>
<dbReference type="GO" id="GO:0005737">
    <property type="term" value="C:cytoplasm"/>
    <property type="evidence" value="ECO:0007669"/>
    <property type="project" value="TreeGrafter"/>
</dbReference>
<evidence type="ECO:0000256" key="1">
    <source>
        <dbReference type="ARBA" id="ARBA00005369"/>
    </source>
</evidence>
<dbReference type="CDD" id="cd02440">
    <property type="entry name" value="AdoMet_MTases"/>
    <property type="match status" value="1"/>
</dbReference>
<evidence type="ECO:0000256" key="2">
    <source>
        <dbReference type="ARBA" id="ARBA00013346"/>
    </source>
</evidence>
<dbReference type="KEGG" id="dla:I6G47_04360"/>
<dbReference type="PANTHER" id="PTHR11579:SF18">
    <property type="entry name" value="PROTEIN-L-ISOASPARTATE O-METHYLTRANSFERASE"/>
    <property type="match status" value="1"/>
</dbReference>
<dbReference type="SUPFAM" id="SSF53335">
    <property type="entry name" value="S-adenosyl-L-methionine-dependent methyltransferases"/>
    <property type="match status" value="1"/>
</dbReference>
<dbReference type="PANTHER" id="PTHR11579">
    <property type="entry name" value="PROTEIN-L-ISOASPARTATE O-METHYLTRANSFERASE"/>
    <property type="match status" value="1"/>
</dbReference>
<dbReference type="InterPro" id="IPR029063">
    <property type="entry name" value="SAM-dependent_MTases_sf"/>
</dbReference>
<reference evidence="5 6" key="1">
    <citation type="submission" date="2016-10" db="EMBL/GenBank/DDBJ databases">
        <authorList>
            <person name="de Groot N.N."/>
        </authorList>
    </citation>
    <scope>NUCLEOTIDE SEQUENCE [LARGE SCALE GENOMIC DNA]</scope>
    <source>
        <strain evidence="5 6">LMG 24775</strain>
    </source>
</reference>
<proteinExistence type="inferred from homology"/>
<dbReference type="EMBL" id="FNPE01000004">
    <property type="protein sequence ID" value="SDY33748.1"/>
    <property type="molecule type" value="Genomic_DNA"/>
</dbReference>
<keyword evidence="7" id="KW-1185">Reference proteome</keyword>